<feature type="region of interest" description="Disordered" evidence="1">
    <location>
        <begin position="1"/>
        <end position="30"/>
    </location>
</feature>
<name>F0X2H7_9STRA</name>
<gene>
    <name evidence="2" type="primary">AlNc14C1076G12760</name>
    <name evidence="2" type="ORF">ALNC14_142200</name>
</gene>
<sequence>MSPTDRIADAAKPAALSDVVDSSERATDHIHEEKSEAALVKVLAMLGDLSERMCRMESSQSGQARQHRKDSAESSVFDSVLSPNLSPATYFGAQRPAQVAGNYDMGQAPELGVHGQRLPEYQYPAKRLGLQPFDDKEIYHGLGSGFLEWGKGFVRQISFSERAFGFSWPEDIKVDFLGQHLAGTVQKYYRRQVECVGNLLTLKCECMDTGGVSIRFD</sequence>
<dbReference type="HOGENOM" id="CLU_102741_0_0_1"/>
<organism evidence="2">
    <name type="scientific">Albugo laibachii Nc14</name>
    <dbReference type="NCBI Taxonomy" id="890382"/>
    <lineage>
        <taxon>Eukaryota</taxon>
        <taxon>Sar</taxon>
        <taxon>Stramenopiles</taxon>
        <taxon>Oomycota</taxon>
        <taxon>Peronosporomycetes</taxon>
        <taxon>Albuginales</taxon>
        <taxon>Albuginaceae</taxon>
        <taxon>Albugo</taxon>
    </lineage>
</organism>
<dbReference type="EMBL" id="FR824865">
    <property type="protein sequence ID" value="CCA28076.1"/>
    <property type="molecule type" value="Genomic_DNA"/>
</dbReference>
<evidence type="ECO:0000313" key="2">
    <source>
        <dbReference type="EMBL" id="CCA28076.1"/>
    </source>
</evidence>
<proteinExistence type="predicted"/>
<accession>F0X2H7</accession>
<dbReference type="AlphaFoldDB" id="F0X2H7"/>
<evidence type="ECO:0000256" key="1">
    <source>
        <dbReference type="SAM" id="MobiDB-lite"/>
    </source>
</evidence>
<protein>
    <submittedName>
        <fullName evidence="2">Uncharacterized protein AlNc14C1076G12760</fullName>
    </submittedName>
</protein>
<reference evidence="2" key="1">
    <citation type="journal article" date="2011" name="PLoS Biol.">
        <title>Gene gain and loss during evolution of obligate parasitism in the white rust pathogen of Arabidopsis thaliana.</title>
        <authorList>
            <person name="Kemen E."/>
            <person name="Gardiner A."/>
            <person name="Schultz-Larsen T."/>
            <person name="Kemen A.C."/>
            <person name="Balmuth A.L."/>
            <person name="Robert-Seilaniantz A."/>
            <person name="Bailey K."/>
            <person name="Holub E."/>
            <person name="Studholme D.J."/>
            <person name="Maclean D."/>
            <person name="Jones J.D."/>
        </authorList>
    </citation>
    <scope>NUCLEOTIDE SEQUENCE</scope>
</reference>
<reference evidence="2" key="2">
    <citation type="submission" date="2011-02" db="EMBL/GenBank/DDBJ databases">
        <authorList>
            <person name="MacLean D."/>
        </authorList>
    </citation>
    <scope>NUCLEOTIDE SEQUENCE</scope>
</reference>